<dbReference type="PROSITE" id="PS00211">
    <property type="entry name" value="ABC_TRANSPORTER_1"/>
    <property type="match status" value="1"/>
</dbReference>
<organism evidence="6 7">
    <name type="scientific">Bordetella genomosp. 2</name>
    <dbReference type="NCBI Taxonomy" id="1983456"/>
    <lineage>
        <taxon>Bacteria</taxon>
        <taxon>Pseudomonadati</taxon>
        <taxon>Pseudomonadota</taxon>
        <taxon>Betaproteobacteria</taxon>
        <taxon>Burkholderiales</taxon>
        <taxon>Alcaligenaceae</taxon>
        <taxon>Bordetella</taxon>
    </lineage>
</organism>
<keyword evidence="2" id="KW-0472">Membrane</keyword>
<dbReference type="InterPro" id="IPR027417">
    <property type="entry name" value="P-loop_NTPase"/>
</dbReference>
<dbReference type="Pfam" id="PF00005">
    <property type="entry name" value="ABC_tran"/>
    <property type="match status" value="1"/>
</dbReference>
<keyword evidence="3" id="KW-0547">Nucleotide-binding</keyword>
<dbReference type="InterPro" id="IPR003593">
    <property type="entry name" value="AAA+_ATPase"/>
</dbReference>
<dbReference type="AlphaFoldDB" id="A0A261VWC0"/>
<evidence type="ECO:0000256" key="1">
    <source>
        <dbReference type="ARBA" id="ARBA00022448"/>
    </source>
</evidence>
<dbReference type="InterPro" id="IPR051120">
    <property type="entry name" value="ABC_AA/LPS_Transport"/>
</dbReference>
<sequence>MPLLQITAIEKRFGGLRAVDGAGMDVQEGELLGLIGPNGSGKTTLLNVLSGHLRADAGQVLLDGRPVAGLGPTRLARLGIQRMFQMTRVFNRVSALDNLLVCGLAMGLDESRAVARAGQLLDELRLAPSAHLDAGQLSGGQRKLLEFGACFMVPPRIALLDEPFAAVHPVMKEIMSAFIQRRNAEGQTFILVSHDMPVVVDLCPRAVCMNAGKVLADGPTQDVLRAPAVIEAYLGEDATAEAGHD</sequence>
<evidence type="ECO:0000256" key="2">
    <source>
        <dbReference type="ARBA" id="ARBA00022475"/>
    </source>
</evidence>
<name>A0A261VWC0_9BORD</name>
<feature type="domain" description="ABC transporter" evidence="5">
    <location>
        <begin position="4"/>
        <end position="236"/>
    </location>
</feature>
<dbReference type="RefSeq" id="WP_094806587.1">
    <property type="nucleotide sequence ID" value="NZ_NEVT01000004.1"/>
</dbReference>
<evidence type="ECO:0000256" key="3">
    <source>
        <dbReference type="ARBA" id="ARBA00022741"/>
    </source>
</evidence>
<proteinExistence type="predicted"/>
<dbReference type="InterPro" id="IPR032823">
    <property type="entry name" value="BCA_ABC_TP_C"/>
</dbReference>
<dbReference type="SMART" id="SM00382">
    <property type="entry name" value="AAA"/>
    <property type="match status" value="1"/>
</dbReference>
<keyword evidence="4 6" id="KW-0067">ATP-binding</keyword>
<dbReference type="InterPro" id="IPR017871">
    <property type="entry name" value="ABC_transporter-like_CS"/>
</dbReference>
<dbReference type="Proteomes" id="UP000215633">
    <property type="component" value="Unassembled WGS sequence"/>
</dbReference>
<comment type="caution">
    <text evidence="6">The sequence shown here is derived from an EMBL/GenBank/DDBJ whole genome shotgun (WGS) entry which is preliminary data.</text>
</comment>
<evidence type="ECO:0000313" key="7">
    <source>
        <dbReference type="Proteomes" id="UP000215633"/>
    </source>
</evidence>
<dbReference type="InterPro" id="IPR003439">
    <property type="entry name" value="ABC_transporter-like_ATP-bd"/>
</dbReference>
<dbReference type="SUPFAM" id="SSF52540">
    <property type="entry name" value="P-loop containing nucleoside triphosphate hydrolases"/>
    <property type="match status" value="1"/>
</dbReference>
<dbReference type="PANTHER" id="PTHR45772">
    <property type="entry name" value="CONSERVED COMPONENT OF ABC TRANSPORTER FOR NATURAL AMINO ACIDS-RELATED"/>
    <property type="match status" value="1"/>
</dbReference>
<gene>
    <name evidence="6" type="ORF">CAL24_09825</name>
</gene>
<dbReference type="Pfam" id="PF12399">
    <property type="entry name" value="BCA_ABC_TP_C"/>
    <property type="match status" value="1"/>
</dbReference>
<dbReference type="EMBL" id="NEVT01000004">
    <property type="protein sequence ID" value="OZI78404.1"/>
    <property type="molecule type" value="Genomic_DNA"/>
</dbReference>
<dbReference type="PANTHER" id="PTHR45772:SF9">
    <property type="entry name" value="CONSERVED COMPONENT OF ABC TRANSPORTER FOR NATURAL AMINO ACIDS"/>
    <property type="match status" value="1"/>
</dbReference>
<evidence type="ECO:0000256" key="4">
    <source>
        <dbReference type="ARBA" id="ARBA00022840"/>
    </source>
</evidence>
<reference evidence="7" key="1">
    <citation type="submission" date="2017-05" db="EMBL/GenBank/DDBJ databases">
        <title>Complete and WGS of Bordetella genogroups.</title>
        <authorList>
            <person name="Spilker T."/>
            <person name="Lipuma J."/>
        </authorList>
    </citation>
    <scope>NUCLEOTIDE SEQUENCE [LARGE SCALE GENOMIC DNA]</scope>
    <source>
        <strain evidence="7">AU8256</strain>
    </source>
</reference>
<dbReference type="GO" id="GO:0005886">
    <property type="term" value="C:plasma membrane"/>
    <property type="evidence" value="ECO:0007669"/>
    <property type="project" value="TreeGrafter"/>
</dbReference>
<accession>A0A261VWC0</accession>
<keyword evidence="1" id="KW-0813">Transport</keyword>
<protein>
    <submittedName>
        <fullName evidence="6">Branched-chain amino acid ABC transporter ATP-binding protein</fullName>
    </submittedName>
</protein>
<dbReference type="Gene3D" id="3.40.50.300">
    <property type="entry name" value="P-loop containing nucleotide triphosphate hydrolases"/>
    <property type="match status" value="1"/>
</dbReference>
<keyword evidence="2" id="KW-1003">Cell membrane</keyword>
<dbReference type="GO" id="GO:0016887">
    <property type="term" value="F:ATP hydrolysis activity"/>
    <property type="evidence" value="ECO:0007669"/>
    <property type="project" value="InterPro"/>
</dbReference>
<evidence type="ECO:0000313" key="6">
    <source>
        <dbReference type="EMBL" id="OZI78404.1"/>
    </source>
</evidence>
<keyword evidence="7" id="KW-1185">Reference proteome</keyword>
<dbReference type="PROSITE" id="PS50893">
    <property type="entry name" value="ABC_TRANSPORTER_2"/>
    <property type="match status" value="1"/>
</dbReference>
<dbReference type="GO" id="GO:0005524">
    <property type="term" value="F:ATP binding"/>
    <property type="evidence" value="ECO:0007669"/>
    <property type="project" value="UniProtKB-KW"/>
</dbReference>
<evidence type="ECO:0000259" key="5">
    <source>
        <dbReference type="PROSITE" id="PS50893"/>
    </source>
</evidence>